<keyword evidence="2" id="KW-1185">Reference proteome</keyword>
<gene>
    <name evidence="1" type="ORF">HK415_04605</name>
</gene>
<dbReference type="EMBL" id="JABFCS010000001">
    <property type="protein sequence ID" value="NNU42600.1"/>
    <property type="molecule type" value="Genomic_DNA"/>
</dbReference>
<name>A0A849K4Q4_9BURK</name>
<sequence>MKPFSMERMRNMRGVFYPTGHIVLMFPTEADARHACELLRHDGVKEDDLCMAKPEEFERQIIGSTDEEDDDMLLPSVGTESETARHFRQLAHEGHHALIVHASAKLRSEHVLDLLHDTHISYGQRYRFLVIEDLVA</sequence>
<accession>A0A849K4Q4</accession>
<reference evidence="1 2" key="2">
    <citation type="submission" date="2020-06" db="EMBL/GenBank/DDBJ databases">
        <title>Ramlibacter rhizophilus sp. nov., isolated from rhizosphere soil of national flower Mugunghwa from South Korea.</title>
        <authorList>
            <person name="Zheng-Fei Y."/>
            <person name="Huan T."/>
        </authorList>
    </citation>
    <scope>NUCLEOTIDE SEQUENCE [LARGE SCALE GENOMIC DNA]</scope>
    <source>
        <strain evidence="1 2">B156</strain>
    </source>
</reference>
<comment type="caution">
    <text evidence="1">The sequence shown here is derived from an EMBL/GenBank/DDBJ whole genome shotgun (WGS) entry which is preliminary data.</text>
</comment>
<evidence type="ECO:0000313" key="1">
    <source>
        <dbReference type="EMBL" id="NNU42600.1"/>
    </source>
</evidence>
<proteinExistence type="predicted"/>
<organism evidence="1 2">
    <name type="scientific">Ramlibacter montanisoli</name>
    <dbReference type="NCBI Taxonomy" id="2732512"/>
    <lineage>
        <taxon>Bacteria</taxon>
        <taxon>Pseudomonadati</taxon>
        <taxon>Pseudomonadota</taxon>
        <taxon>Betaproteobacteria</taxon>
        <taxon>Burkholderiales</taxon>
        <taxon>Comamonadaceae</taxon>
        <taxon>Ramlibacter</taxon>
    </lineage>
</organism>
<evidence type="ECO:0000313" key="2">
    <source>
        <dbReference type="Proteomes" id="UP000552954"/>
    </source>
</evidence>
<dbReference type="Proteomes" id="UP000552954">
    <property type="component" value="Unassembled WGS sequence"/>
</dbReference>
<reference evidence="1 2" key="1">
    <citation type="submission" date="2020-05" db="EMBL/GenBank/DDBJ databases">
        <authorList>
            <person name="Khan S.A."/>
            <person name="Jeon C.O."/>
            <person name="Chun B.H."/>
        </authorList>
    </citation>
    <scope>NUCLEOTIDE SEQUENCE [LARGE SCALE GENOMIC DNA]</scope>
    <source>
        <strain evidence="1 2">B156</strain>
    </source>
</reference>
<dbReference type="RefSeq" id="WP_171556945.1">
    <property type="nucleotide sequence ID" value="NZ_JABFCS010000001.1"/>
</dbReference>
<protein>
    <submittedName>
        <fullName evidence="1">Uncharacterized protein</fullName>
    </submittedName>
</protein>
<dbReference type="AlphaFoldDB" id="A0A849K4Q4"/>